<sequence length="221" mass="23603">MWTLITTSALCPTWAAGPGPAATNLLTGEVLEVKDVESYTYLRLKTQDGETWAAVGKAAVKTGSQVRIENPMVMANFESKALHKTFKTIVFGNLVQIPSIMHMAPAPTVNLSPIKVAKASGANTYTVAELISQANSLKDKAVTLRGQVVKFNPEIMGKNWIHLQDGSGSAAAQTHDLLVTSRATAQVGDVVTVSGTVRTNKDFAAGYSYKVMLEDALLVKP</sequence>
<dbReference type="EMBL" id="MTJN01000002">
    <property type="protein sequence ID" value="OOV09140.1"/>
    <property type="molecule type" value="Genomic_DNA"/>
</dbReference>
<accession>A0A1T1AYG1</accession>
<gene>
    <name evidence="1" type="ORF">RF819_13725</name>
</gene>
<evidence type="ECO:0000313" key="2">
    <source>
        <dbReference type="Proteomes" id="UP000190750"/>
    </source>
</evidence>
<comment type="caution">
    <text evidence="1">The sequence shown here is derived from an EMBL/GenBank/DDBJ whole genome shotgun (WGS) entry which is preliminary data.</text>
</comment>
<dbReference type="Proteomes" id="UP000190750">
    <property type="component" value="Unassembled WGS sequence"/>
</dbReference>
<reference evidence="1 2" key="1">
    <citation type="submission" date="2017-01" db="EMBL/GenBank/DDBJ databases">
        <title>Genome sequencing of Rhodoferax fermentans JCM 7819.</title>
        <authorList>
            <person name="Kim Y.J."/>
            <person name="Farh M.E.-A."/>
            <person name="Yang D.-C."/>
        </authorList>
    </citation>
    <scope>NUCLEOTIDE SEQUENCE [LARGE SCALE GENOMIC DNA]</scope>
    <source>
        <strain evidence="1 2">JCM 7819</strain>
    </source>
</reference>
<name>A0A1T1AYG1_RHOFE</name>
<dbReference type="Gene3D" id="2.40.50.140">
    <property type="entry name" value="Nucleic acid-binding proteins"/>
    <property type="match status" value="1"/>
</dbReference>
<proteinExistence type="predicted"/>
<dbReference type="OrthoDB" id="1118190at2"/>
<keyword evidence="2" id="KW-1185">Reference proteome</keyword>
<dbReference type="AlphaFoldDB" id="A0A1T1AYG1"/>
<organism evidence="1 2">
    <name type="scientific">Rhodoferax fermentans</name>
    <dbReference type="NCBI Taxonomy" id="28066"/>
    <lineage>
        <taxon>Bacteria</taxon>
        <taxon>Pseudomonadati</taxon>
        <taxon>Pseudomonadota</taxon>
        <taxon>Betaproteobacteria</taxon>
        <taxon>Burkholderiales</taxon>
        <taxon>Comamonadaceae</taxon>
        <taxon>Rhodoferax</taxon>
    </lineage>
</organism>
<dbReference type="STRING" id="28066.RF819_13725"/>
<protein>
    <submittedName>
        <fullName evidence="1">Nucleotide-binding protein</fullName>
    </submittedName>
</protein>
<dbReference type="InterPro" id="IPR012340">
    <property type="entry name" value="NA-bd_OB-fold"/>
</dbReference>
<evidence type="ECO:0000313" key="1">
    <source>
        <dbReference type="EMBL" id="OOV09140.1"/>
    </source>
</evidence>